<feature type="transmembrane region" description="Helical" evidence="1">
    <location>
        <begin position="72"/>
        <end position="96"/>
    </location>
</feature>
<dbReference type="InterPro" id="IPR009936">
    <property type="entry name" value="DUF1468"/>
</dbReference>
<dbReference type="RefSeq" id="WP_212657653.1">
    <property type="nucleotide sequence ID" value="NZ_JAGXTP010000001.1"/>
</dbReference>
<evidence type="ECO:0000256" key="1">
    <source>
        <dbReference type="SAM" id="Phobius"/>
    </source>
</evidence>
<dbReference type="Proteomes" id="UP000678281">
    <property type="component" value="Unassembled WGS sequence"/>
</dbReference>
<gene>
    <name evidence="3" type="ORF">KD146_05145</name>
</gene>
<dbReference type="Pfam" id="PF07331">
    <property type="entry name" value="TctB"/>
    <property type="match status" value="1"/>
</dbReference>
<keyword evidence="1" id="KW-0472">Membrane</keyword>
<comment type="caution">
    <text evidence="3">The sequence shown here is derived from an EMBL/GenBank/DDBJ whole genome shotgun (WGS) entry which is preliminary data.</text>
</comment>
<sequence>MRNSSDRLLGIAGLVLSGLIIWGAFLIKESFIQDPLGPRAFPIVIAVVIGLASATILVRPDEEPVWPALPRLLEIGVAVVALIAYAQFLPIVGFVLSTAVCGGFLSWRLGTPPLKAALAGLLISGGIFLVFRIILGLSLARGPWGF</sequence>
<proteinExistence type="predicted"/>
<dbReference type="AlphaFoldDB" id="A0A942IDC0"/>
<name>A0A942IDC0_9HYPH</name>
<feature type="domain" description="DUF1468" evidence="2">
    <location>
        <begin position="9"/>
        <end position="139"/>
    </location>
</feature>
<reference evidence="3" key="1">
    <citation type="submission" date="2021-04" db="EMBL/GenBank/DDBJ databases">
        <title>Devosia litorisediminis sp. nov., isolated from a sand dune.</title>
        <authorList>
            <person name="Park S."/>
            <person name="Yoon J.-H."/>
        </authorList>
    </citation>
    <scope>NUCLEOTIDE SEQUENCE</scope>
    <source>
        <strain evidence="3">BSSL-BM10</strain>
    </source>
</reference>
<keyword evidence="4" id="KW-1185">Reference proteome</keyword>
<evidence type="ECO:0000259" key="2">
    <source>
        <dbReference type="Pfam" id="PF07331"/>
    </source>
</evidence>
<keyword evidence="1" id="KW-0812">Transmembrane</keyword>
<evidence type="ECO:0000313" key="3">
    <source>
        <dbReference type="EMBL" id="MBS3848080.1"/>
    </source>
</evidence>
<feature type="transmembrane region" description="Helical" evidence="1">
    <location>
        <begin position="39"/>
        <end position="60"/>
    </location>
</feature>
<evidence type="ECO:0000313" key="4">
    <source>
        <dbReference type="Proteomes" id="UP000678281"/>
    </source>
</evidence>
<dbReference type="EMBL" id="JAGXTP010000001">
    <property type="protein sequence ID" value="MBS3848080.1"/>
    <property type="molecule type" value="Genomic_DNA"/>
</dbReference>
<keyword evidence="1" id="KW-1133">Transmembrane helix</keyword>
<protein>
    <submittedName>
        <fullName evidence="3">Tripartite tricarboxylate transporter TctB family protein</fullName>
    </submittedName>
</protein>
<feature type="transmembrane region" description="Helical" evidence="1">
    <location>
        <begin position="116"/>
        <end position="140"/>
    </location>
</feature>
<accession>A0A942IDC0</accession>
<organism evidence="3 4">
    <name type="scientific">Devosia litorisediminis</name>
    <dbReference type="NCBI Taxonomy" id="2829817"/>
    <lineage>
        <taxon>Bacteria</taxon>
        <taxon>Pseudomonadati</taxon>
        <taxon>Pseudomonadota</taxon>
        <taxon>Alphaproteobacteria</taxon>
        <taxon>Hyphomicrobiales</taxon>
        <taxon>Devosiaceae</taxon>
        <taxon>Devosia</taxon>
    </lineage>
</organism>
<feature type="transmembrane region" description="Helical" evidence="1">
    <location>
        <begin position="7"/>
        <end position="27"/>
    </location>
</feature>